<dbReference type="InterPro" id="IPR006860">
    <property type="entry name" value="FecR"/>
</dbReference>
<evidence type="ECO:0000313" key="3">
    <source>
        <dbReference type="EMBL" id="CAA6821282.1"/>
    </source>
</evidence>
<feature type="chain" id="PRO_5028350533" evidence="1">
    <location>
        <begin position="31"/>
        <end position="461"/>
    </location>
</feature>
<dbReference type="EMBL" id="CACVAT010000354">
    <property type="protein sequence ID" value="CAA6821282.1"/>
    <property type="molecule type" value="Genomic_DNA"/>
</dbReference>
<dbReference type="PANTHER" id="PTHR38731">
    <property type="entry name" value="LIPL45-RELATED LIPOPROTEIN-RELATED"/>
    <property type="match status" value="1"/>
</dbReference>
<evidence type="ECO:0000259" key="2">
    <source>
        <dbReference type="Pfam" id="PF04773"/>
    </source>
</evidence>
<feature type="domain" description="FecR protein" evidence="2">
    <location>
        <begin position="66"/>
        <end position="167"/>
    </location>
</feature>
<dbReference type="Gene3D" id="2.40.160.90">
    <property type="match status" value="1"/>
</dbReference>
<gene>
    <name evidence="3" type="ORF">HELGO_WM39898</name>
</gene>
<keyword evidence="1" id="KW-0732">Signal</keyword>
<dbReference type="PANTHER" id="PTHR38731:SF3">
    <property type="entry name" value="BLL6125 PROTEIN"/>
    <property type="match status" value="1"/>
</dbReference>
<organism evidence="3">
    <name type="scientific">uncultured Thiotrichaceae bacterium</name>
    <dbReference type="NCBI Taxonomy" id="298394"/>
    <lineage>
        <taxon>Bacteria</taxon>
        <taxon>Pseudomonadati</taxon>
        <taxon>Pseudomonadota</taxon>
        <taxon>Gammaproteobacteria</taxon>
        <taxon>Thiotrichales</taxon>
        <taxon>Thiotrichaceae</taxon>
        <taxon>environmental samples</taxon>
    </lineage>
</organism>
<reference evidence="3" key="1">
    <citation type="submission" date="2020-01" db="EMBL/GenBank/DDBJ databases">
        <authorList>
            <person name="Meier V. D."/>
            <person name="Meier V D."/>
        </authorList>
    </citation>
    <scope>NUCLEOTIDE SEQUENCE</scope>
    <source>
        <strain evidence="3">HLG_WM_MAG_09</strain>
    </source>
</reference>
<feature type="signal peptide" evidence="1">
    <location>
        <begin position="1"/>
        <end position="30"/>
    </location>
</feature>
<dbReference type="AlphaFoldDB" id="A0A6S6TK98"/>
<accession>A0A6S6TK98</accession>
<evidence type="ECO:0000256" key="1">
    <source>
        <dbReference type="SAM" id="SignalP"/>
    </source>
</evidence>
<proteinExistence type="predicted"/>
<name>A0A6S6TK98_9GAMM</name>
<sequence length="461" mass="49431">MEIRMLNKQFLLAVSMAILSSGSFLDVAFAAEEPLGKTILARGSVTADRNSAKEALKRLSPVFQQDVLRSGSGARAQFRMVDDALINLQENSVLNLKEYKLDSADGNGSVLMDLISGGLRTVTGVVGKKDKKDYQLRTPTATIGIRGTMYEVGIVSDGMYVGAWSGDIWIRSHSGKCDVELGDNFKNRFAFVDVQGICRMLQGVPKVFREGYSSDSETDVSNTSFSLDPLLENPQRELPYRGITLGQRGLAIGSGQANSITSSRPVIETSDNGTVSSPNGTVTAFTQSVGGYQLSWGRWNDYALSPELDGLPSPVEDEDGLIWSVYQPSDTDVVTGRAGEVRYDNMVDSLSQSTMGTVSNLAVQMDVNFNDGSVTNGTLSAQVPDHTWVAIFDGQVNNGQLDLDYNGGALANAQTGALTDASGQIIGDFVGDTAEAITGGFSMTDNINNNQINGTFLVEQE</sequence>
<dbReference type="Pfam" id="PF04773">
    <property type="entry name" value="FecR"/>
    <property type="match status" value="1"/>
</dbReference>
<protein>
    <submittedName>
        <fullName evidence="3">FecR family protein</fullName>
    </submittedName>
</protein>